<dbReference type="Gene3D" id="3.90.550.10">
    <property type="entry name" value="Spore Coat Polysaccharide Biosynthesis Protein SpsA, Chain A"/>
    <property type="match status" value="1"/>
</dbReference>
<dbReference type="EMBL" id="LRBS01000085">
    <property type="protein sequence ID" value="OII75693.1"/>
    <property type="molecule type" value="Genomic_DNA"/>
</dbReference>
<dbReference type="PANTHER" id="PTHR11675:SF119">
    <property type="entry name" value="POLYPEPTIDE N-ACETYLGALACTOSAMINYLTRANSFERASE 2"/>
    <property type="match status" value="1"/>
</dbReference>
<dbReference type="PROSITE" id="PS51257">
    <property type="entry name" value="PROKAR_LIPOPROTEIN"/>
    <property type="match status" value="1"/>
</dbReference>
<dbReference type="SUPFAM" id="SSF50370">
    <property type="entry name" value="Ricin B-like lectins"/>
    <property type="match status" value="1"/>
</dbReference>
<dbReference type="VEuPathDB" id="CryptoDB:cand_029380"/>
<evidence type="ECO:0000259" key="3">
    <source>
        <dbReference type="Pfam" id="PF00535"/>
    </source>
</evidence>
<dbReference type="OrthoDB" id="416652at2759"/>
<sequence>MLLRLPLSILTHNRICALFLLFLFWLSSCSKAIFTLFTIILLIITLLFEINTRQKSYYLKGDRNYSPNFKKNDSVPLPQKLAKPWVIFTLISLTFTGANILTAYFVPKAEIIFEGKFDNLSNILAQKSLELLTNGSGIFDPYKFENFDGISLIIPVRDEDEFITKTISYTLDVSPRKWLKEIIIVDDCSKKKVSDIIGRELSKSQLNIVKIIRLNTCEGLIRSRILGADASSSSVIVFMDGHCRPKQGWIEPLVHRLKLNTKAIVCPMIEDIDRYTWEDVGTYGLKMMFDWNFEFNWYEDFTDVVPIASGGLYAITRQWWNESGKYDPGMLEWGGENIEQSIRTWCCGGEIRVELNSRVGHIFKRDPKPNPENKLVKQVQRNQKRTALVWLDQKRYKYFEDIHSVVKSLNETSSGVKLDSRYQIKSQLNCKPFSWYINKFRPSFDRRGLLLDNFRQFIHKDTGLCLTASYNEVVTGTSDRAVIFTKCNSKDFAQQWMVILGRRLIMNRFPSYGCLSRGPSSVVNNSILRVTECKFKDAIAGTTDDQFWHFDGYDNVLFDEPYDDLDALEFAHIKNSSRIFNHIGTLPFSEDGYLRIKINGTRAFESTSRCVRNLNNKAVMTWCPTVEDSSFSFDVVKLY</sequence>
<keyword evidence="2" id="KW-0812">Transmembrane</keyword>
<accession>A0A1J4MS24</accession>
<feature type="transmembrane region" description="Helical" evidence="2">
    <location>
        <begin position="7"/>
        <end position="26"/>
    </location>
</feature>
<feature type="transmembrane region" description="Helical" evidence="2">
    <location>
        <begin position="85"/>
        <end position="106"/>
    </location>
</feature>
<evidence type="ECO:0000256" key="1">
    <source>
        <dbReference type="ARBA" id="ARBA00023157"/>
    </source>
</evidence>
<keyword evidence="4" id="KW-0808">Transferase</keyword>
<dbReference type="Proteomes" id="UP000186804">
    <property type="component" value="Unassembled WGS sequence"/>
</dbReference>
<dbReference type="GeneID" id="92367122"/>
<dbReference type="Pfam" id="PF00535">
    <property type="entry name" value="Glycos_transf_2"/>
    <property type="match status" value="1"/>
</dbReference>
<reference evidence="4 5" key="1">
    <citation type="submission" date="2016-10" db="EMBL/GenBank/DDBJ databases">
        <title>Reductive evolution of mitochondrial metabolism and differential evolution of invasion-related proteins in Cryptosporidium.</title>
        <authorList>
            <person name="Liu S."/>
            <person name="Roellig D.M."/>
            <person name="Guo Y."/>
            <person name="Li N."/>
            <person name="Frace M.A."/>
            <person name="Tang K."/>
            <person name="Zhang L."/>
            <person name="Feng Y."/>
            <person name="Xiao L."/>
        </authorList>
    </citation>
    <scope>NUCLEOTIDE SEQUENCE [LARGE SCALE GENOMIC DNA]</scope>
    <source>
        <strain evidence="4">30847</strain>
    </source>
</reference>
<dbReference type="InterPro" id="IPR035992">
    <property type="entry name" value="Ricin_B-like_lectins"/>
</dbReference>
<feature type="transmembrane region" description="Helical" evidence="2">
    <location>
        <begin position="32"/>
        <end position="50"/>
    </location>
</feature>
<keyword evidence="2" id="KW-1133">Transmembrane helix</keyword>
<dbReference type="PANTHER" id="PTHR11675">
    <property type="entry name" value="N-ACETYLGALACTOSAMINYLTRANSFERASE"/>
    <property type="match status" value="1"/>
</dbReference>
<organism evidence="4 5">
    <name type="scientific">Cryptosporidium andersoni</name>
    <dbReference type="NCBI Taxonomy" id="117008"/>
    <lineage>
        <taxon>Eukaryota</taxon>
        <taxon>Sar</taxon>
        <taxon>Alveolata</taxon>
        <taxon>Apicomplexa</taxon>
        <taxon>Conoidasida</taxon>
        <taxon>Coccidia</taxon>
        <taxon>Eucoccidiorida</taxon>
        <taxon>Eimeriorina</taxon>
        <taxon>Cryptosporidiidae</taxon>
        <taxon>Cryptosporidium</taxon>
    </lineage>
</organism>
<dbReference type="InterPro" id="IPR001173">
    <property type="entry name" value="Glyco_trans_2-like"/>
</dbReference>
<keyword evidence="5" id="KW-1185">Reference proteome</keyword>
<dbReference type="GO" id="GO:0005794">
    <property type="term" value="C:Golgi apparatus"/>
    <property type="evidence" value="ECO:0007669"/>
    <property type="project" value="TreeGrafter"/>
</dbReference>
<dbReference type="RefSeq" id="XP_067067539.1">
    <property type="nucleotide sequence ID" value="XM_067213165.1"/>
</dbReference>
<name>A0A1J4MS24_9CRYT</name>
<evidence type="ECO:0000313" key="5">
    <source>
        <dbReference type="Proteomes" id="UP000186804"/>
    </source>
</evidence>
<dbReference type="SUPFAM" id="SSF53448">
    <property type="entry name" value="Nucleotide-diphospho-sugar transferases"/>
    <property type="match status" value="1"/>
</dbReference>
<dbReference type="GO" id="GO:0004653">
    <property type="term" value="F:polypeptide N-acetylgalactosaminyltransferase activity"/>
    <property type="evidence" value="ECO:0007669"/>
    <property type="project" value="TreeGrafter"/>
</dbReference>
<gene>
    <name evidence="4" type="ORF">cand_029380</name>
</gene>
<comment type="caution">
    <text evidence="4">The sequence shown here is derived from an EMBL/GenBank/DDBJ whole genome shotgun (WGS) entry which is preliminary data.</text>
</comment>
<dbReference type="GO" id="GO:0006493">
    <property type="term" value="P:protein O-linked glycosylation"/>
    <property type="evidence" value="ECO:0007669"/>
    <property type="project" value="TreeGrafter"/>
</dbReference>
<evidence type="ECO:0000313" key="4">
    <source>
        <dbReference type="EMBL" id="OII75693.1"/>
    </source>
</evidence>
<protein>
    <submittedName>
        <fullName evidence="4">Glycosyl transferase</fullName>
    </submittedName>
</protein>
<dbReference type="Gene3D" id="2.80.10.50">
    <property type="match status" value="1"/>
</dbReference>
<dbReference type="AlphaFoldDB" id="A0A1J4MS24"/>
<feature type="domain" description="Glycosyltransferase 2-like" evidence="3">
    <location>
        <begin position="151"/>
        <end position="284"/>
    </location>
</feature>
<dbReference type="InterPro" id="IPR029044">
    <property type="entry name" value="Nucleotide-diphossugar_trans"/>
</dbReference>
<proteinExistence type="predicted"/>
<evidence type="ECO:0000256" key="2">
    <source>
        <dbReference type="SAM" id="Phobius"/>
    </source>
</evidence>
<dbReference type="PROSITE" id="PS50231">
    <property type="entry name" value="RICIN_B_LECTIN"/>
    <property type="match status" value="1"/>
</dbReference>
<keyword evidence="1" id="KW-1015">Disulfide bond</keyword>
<keyword evidence="2" id="KW-0472">Membrane</keyword>